<keyword evidence="3" id="KW-0804">Transcription</keyword>
<feature type="domain" description="HTH tetR-type" evidence="4">
    <location>
        <begin position="16"/>
        <end position="58"/>
    </location>
</feature>
<organism evidence="6 7">
    <name type="scientific">Collimonas pratensis</name>
    <dbReference type="NCBI Taxonomy" id="279113"/>
    <lineage>
        <taxon>Bacteria</taxon>
        <taxon>Pseudomonadati</taxon>
        <taxon>Pseudomonadota</taxon>
        <taxon>Betaproteobacteria</taxon>
        <taxon>Burkholderiales</taxon>
        <taxon>Oxalobacteraceae</taxon>
        <taxon>Collimonas</taxon>
    </lineage>
</organism>
<dbReference type="InterPro" id="IPR054156">
    <property type="entry name" value="YxaF_TetR_C"/>
</dbReference>
<dbReference type="AlphaFoldDB" id="A0A127Q6W2"/>
<dbReference type="InterPro" id="IPR036271">
    <property type="entry name" value="Tet_transcr_reg_TetR-rel_C_sf"/>
</dbReference>
<dbReference type="Pfam" id="PF21993">
    <property type="entry name" value="TetR_C_13_2"/>
    <property type="match status" value="1"/>
</dbReference>
<dbReference type="STRING" id="279113.CPter91_3441"/>
<dbReference type="RefSeq" id="WP_061941904.1">
    <property type="nucleotide sequence ID" value="NZ_CP013234.1"/>
</dbReference>
<dbReference type="InterPro" id="IPR009057">
    <property type="entry name" value="Homeodomain-like_sf"/>
</dbReference>
<dbReference type="Proteomes" id="UP000074561">
    <property type="component" value="Chromosome"/>
</dbReference>
<dbReference type="OrthoDB" id="9809772at2"/>
<dbReference type="KEGG" id="cpra:CPter91_3441"/>
<dbReference type="Pfam" id="PF00440">
    <property type="entry name" value="TetR_N"/>
    <property type="match status" value="1"/>
</dbReference>
<accession>A0A127Q6W2</accession>
<dbReference type="PATRIC" id="fig|279113.9.peg.3404"/>
<name>A0A127Q6W2_9BURK</name>
<evidence type="ECO:0000256" key="1">
    <source>
        <dbReference type="ARBA" id="ARBA00023015"/>
    </source>
</evidence>
<dbReference type="InterPro" id="IPR001647">
    <property type="entry name" value="HTH_TetR"/>
</dbReference>
<keyword evidence="1" id="KW-0805">Transcription regulation</keyword>
<protein>
    <submittedName>
        <fullName evidence="6">Bacterial regulatory s, tetR family protein</fullName>
    </submittedName>
</protein>
<dbReference type="PANTHER" id="PTHR47506">
    <property type="entry name" value="TRANSCRIPTIONAL REGULATORY PROTEIN"/>
    <property type="match status" value="1"/>
</dbReference>
<dbReference type="Gene3D" id="1.10.357.10">
    <property type="entry name" value="Tetracycline Repressor, domain 2"/>
    <property type="match status" value="1"/>
</dbReference>
<evidence type="ECO:0000313" key="6">
    <source>
        <dbReference type="EMBL" id="AMP05767.1"/>
    </source>
</evidence>
<evidence type="ECO:0000313" key="7">
    <source>
        <dbReference type="Proteomes" id="UP000074561"/>
    </source>
</evidence>
<keyword evidence="2" id="KW-0238">DNA-binding</keyword>
<dbReference type="EMBL" id="CP013234">
    <property type="protein sequence ID" value="AMP05767.1"/>
    <property type="molecule type" value="Genomic_DNA"/>
</dbReference>
<feature type="domain" description="Transcriptional regulator LmrA/YxaF-like C-terminal" evidence="5">
    <location>
        <begin position="86"/>
        <end position="173"/>
    </location>
</feature>
<evidence type="ECO:0000256" key="2">
    <source>
        <dbReference type="ARBA" id="ARBA00023125"/>
    </source>
</evidence>
<evidence type="ECO:0000259" key="4">
    <source>
        <dbReference type="Pfam" id="PF00440"/>
    </source>
</evidence>
<evidence type="ECO:0000256" key="3">
    <source>
        <dbReference type="ARBA" id="ARBA00023163"/>
    </source>
</evidence>
<dbReference type="GO" id="GO:0003677">
    <property type="term" value="F:DNA binding"/>
    <property type="evidence" value="ECO:0007669"/>
    <property type="project" value="UniProtKB-KW"/>
</dbReference>
<dbReference type="PANTHER" id="PTHR47506:SF1">
    <property type="entry name" value="HTH-TYPE TRANSCRIPTIONAL REGULATOR YJDC"/>
    <property type="match status" value="1"/>
</dbReference>
<sequence>MARMVAERADVIPMLAEVFRTYGFEGASLSRITEGTKLGKGSIYHFFPGGKEEMAEAVLSEIDTWFSIHVFVPLRDSADASSGIDNMFREVNRYFSSGRKICIVGVFALGNERDRFAKKVSNYFAEWVAALEDALRRNGKDIASAKTLAEEVVGGIQGALVLSRALDRPALFRSALQRLKQRLM</sequence>
<reference evidence="6 7" key="1">
    <citation type="submission" date="2015-11" db="EMBL/GenBank/DDBJ databases">
        <title>Exploring the genomic traits of fungus-feeding bacterial genus Collimonas.</title>
        <authorList>
            <person name="Song C."/>
            <person name="Schmidt R."/>
            <person name="de Jager V."/>
            <person name="Krzyzanowska D."/>
            <person name="Jongedijk E."/>
            <person name="Cankar K."/>
            <person name="Beekwilder J."/>
            <person name="van Veen A."/>
            <person name="de Boer W."/>
            <person name="van Veen J.A."/>
            <person name="Garbeva P."/>
        </authorList>
    </citation>
    <scope>NUCLEOTIDE SEQUENCE [LARGE SCALE GENOMIC DNA]</scope>
    <source>
        <strain evidence="6 7">Ter91</strain>
    </source>
</reference>
<proteinExistence type="predicted"/>
<dbReference type="SUPFAM" id="SSF48498">
    <property type="entry name" value="Tetracyclin repressor-like, C-terminal domain"/>
    <property type="match status" value="1"/>
</dbReference>
<dbReference type="SUPFAM" id="SSF46689">
    <property type="entry name" value="Homeodomain-like"/>
    <property type="match status" value="1"/>
</dbReference>
<gene>
    <name evidence="6" type="ORF">CPter91_3441</name>
</gene>
<evidence type="ECO:0000259" key="5">
    <source>
        <dbReference type="Pfam" id="PF21993"/>
    </source>
</evidence>